<organism evidence="1">
    <name type="scientific">Salinispirillum sp. LH 10-3-1</name>
    <dbReference type="NCBI Taxonomy" id="2952525"/>
    <lineage>
        <taxon>Bacteria</taxon>
        <taxon>Pseudomonadati</taxon>
        <taxon>Pseudomonadota</taxon>
        <taxon>Gammaproteobacteria</taxon>
        <taxon>Oceanospirillales</taxon>
        <taxon>Saccharospirillaceae</taxon>
        <taxon>Salinispirillum</taxon>
    </lineage>
</organism>
<evidence type="ECO:0008006" key="2">
    <source>
        <dbReference type="Google" id="ProtNLM"/>
    </source>
</evidence>
<name>A0AB38YCV7_9GAMM</name>
<protein>
    <recommendedName>
        <fullName evidence="2">Ribbon-helix-helix protein CopG domain-containing protein</fullName>
    </recommendedName>
</protein>
<dbReference type="RefSeq" id="WP_304994193.1">
    <property type="nucleotide sequence ID" value="NZ_CP101717.1"/>
</dbReference>
<reference evidence="1" key="1">
    <citation type="submission" date="2022-07" db="EMBL/GenBank/DDBJ databases">
        <title>Complete genome sequence of Salinispirillum sp. LH10-3-1 capable of multiple carbohydrate inversion isolated from a soda lake.</title>
        <authorList>
            <person name="Liu J."/>
            <person name="Zhai Y."/>
            <person name="Zhang H."/>
            <person name="Yang H."/>
            <person name="Qu J."/>
            <person name="Li J."/>
        </authorList>
    </citation>
    <scope>NUCLEOTIDE SEQUENCE</scope>
    <source>
        <strain evidence="1">LH 10-3-1</strain>
    </source>
</reference>
<dbReference type="AlphaFoldDB" id="A0AB38YCV7"/>
<proteinExistence type="predicted"/>
<accession>A0AB38YCV7</accession>
<gene>
    <name evidence="1" type="ORF">NFC81_09205</name>
</gene>
<sequence length="79" mass="9189">MPAPVSDAERIEFDLRPRFRKSDYDAMRKLANRTRTPVNVLARRVFLGFLREAEKDPALLEQAARINQERDIYANQKAA</sequence>
<dbReference type="EMBL" id="CP101717">
    <property type="protein sequence ID" value="WLD56908.1"/>
    <property type="molecule type" value="Genomic_DNA"/>
</dbReference>
<evidence type="ECO:0000313" key="1">
    <source>
        <dbReference type="EMBL" id="WLD56908.1"/>
    </source>
</evidence>